<accession>A0A0D0CT55</accession>
<name>A0A0D0CT55_9AGAR</name>
<protein>
    <submittedName>
        <fullName evidence="2">Uncharacterized protein</fullName>
    </submittedName>
</protein>
<feature type="compositionally biased region" description="Basic and acidic residues" evidence="1">
    <location>
        <begin position="127"/>
        <end position="137"/>
    </location>
</feature>
<evidence type="ECO:0000313" key="2">
    <source>
        <dbReference type="EMBL" id="KIK62562.1"/>
    </source>
</evidence>
<dbReference type="AlphaFoldDB" id="A0A0D0CT55"/>
<organism evidence="2 3">
    <name type="scientific">Collybiopsis luxurians FD-317 M1</name>
    <dbReference type="NCBI Taxonomy" id="944289"/>
    <lineage>
        <taxon>Eukaryota</taxon>
        <taxon>Fungi</taxon>
        <taxon>Dikarya</taxon>
        <taxon>Basidiomycota</taxon>
        <taxon>Agaricomycotina</taxon>
        <taxon>Agaricomycetes</taxon>
        <taxon>Agaricomycetidae</taxon>
        <taxon>Agaricales</taxon>
        <taxon>Marasmiineae</taxon>
        <taxon>Omphalotaceae</taxon>
        <taxon>Collybiopsis</taxon>
        <taxon>Collybiopsis luxurians</taxon>
    </lineage>
</organism>
<dbReference type="HOGENOM" id="CLU_041450_1_1_1"/>
<dbReference type="EMBL" id="KN834767">
    <property type="protein sequence ID" value="KIK62562.1"/>
    <property type="molecule type" value="Genomic_DNA"/>
</dbReference>
<gene>
    <name evidence="2" type="ORF">GYMLUDRAFT_58296</name>
</gene>
<feature type="region of interest" description="Disordered" evidence="1">
    <location>
        <begin position="344"/>
        <end position="367"/>
    </location>
</feature>
<reference evidence="2 3" key="1">
    <citation type="submission" date="2014-04" db="EMBL/GenBank/DDBJ databases">
        <title>Evolutionary Origins and Diversification of the Mycorrhizal Mutualists.</title>
        <authorList>
            <consortium name="DOE Joint Genome Institute"/>
            <consortium name="Mycorrhizal Genomics Consortium"/>
            <person name="Kohler A."/>
            <person name="Kuo A."/>
            <person name="Nagy L.G."/>
            <person name="Floudas D."/>
            <person name="Copeland A."/>
            <person name="Barry K.W."/>
            <person name="Cichocki N."/>
            <person name="Veneault-Fourrey C."/>
            <person name="LaButti K."/>
            <person name="Lindquist E.A."/>
            <person name="Lipzen A."/>
            <person name="Lundell T."/>
            <person name="Morin E."/>
            <person name="Murat C."/>
            <person name="Riley R."/>
            <person name="Ohm R."/>
            <person name="Sun H."/>
            <person name="Tunlid A."/>
            <person name="Henrissat B."/>
            <person name="Grigoriev I.V."/>
            <person name="Hibbett D.S."/>
            <person name="Martin F."/>
        </authorList>
    </citation>
    <scope>NUCLEOTIDE SEQUENCE [LARGE SCALE GENOMIC DNA]</scope>
    <source>
        <strain evidence="2 3">FD-317 M1</strain>
    </source>
</reference>
<sequence>MTDLSQNSNEGVGSCPRLLLRTTASRQATRRERITHKPHFLLALKGLSLEGKLQRNLEIKAANNLVYLKNLNKRADDTPSPTASLISITEEEFKEIRVTKTLFECIKEHLPAYILTAMHHLNSLDASKCDKRPRDETQSPDQPPSKNPKFMPPIIKKSYNHLASQDISIPECLYAVAKHNNYLPLPIFTEKNLIYIHAHAASFKTCKVSLDGMKQEVIVLKDLLDKLGISKTAERPNEGLTYPQFQQAAKNYYLFEMECNPDSENGTCSTWTRNHFLYFMRQPETELYYDLWKPRELDLCRDWQLYNKPFNLNMYKITWINIQSEYQKLPPAPVYSLPSHSVTASSSSSKFTPSTSSTSKPFSKGNKGAPLDPCCLGCAKRGHSAEQHMDSKHGPLLWARWIMGPRGQALGVKSGPEK</sequence>
<evidence type="ECO:0000313" key="3">
    <source>
        <dbReference type="Proteomes" id="UP000053593"/>
    </source>
</evidence>
<evidence type="ECO:0000256" key="1">
    <source>
        <dbReference type="SAM" id="MobiDB-lite"/>
    </source>
</evidence>
<dbReference type="OrthoDB" id="3018573at2759"/>
<feature type="compositionally biased region" description="Low complexity" evidence="1">
    <location>
        <begin position="344"/>
        <end position="364"/>
    </location>
</feature>
<proteinExistence type="predicted"/>
<keyword evidence="3" id="KW-1185">Reference proteome</keyword>
<feature type="region of interest" description="Disordered" evidence="1">
    <location>
        <begin position="127"/>
        <end position="150"/>
    </location>
</feature>
<dbReference type="Proteomes" id="UP000053593">
    <property type="component" value="Unassembled WGS sequence"/>
</dbReference>